<dbReference type="RefSeq" id="WP_341427506.1">
    <property type="nucleotide sequence ID" value="NZ_JBBUTG010000014.1"/>
</dbReference>
<sequence>MSDSPAFNGHAPFTVRQIRPIGWMLAAALLCVLPGCATRPPATAPATTAPSTTASPTLSPTLPPIREAAAPAPQENPTSILRPLSAATATQRPCRAHEPTPSELSKQRSAIDPLRVPAVYTELFYDSRRESLTALNADGLLLRPYQQFDDGDSGLSGYVLKDDASGHALMLFKGMDRPFAERDGWGGVLTDLGGVLAAKFGTGNAQLRLADDLYTEVLCDEAIRSIELVGYSMGSPIANYLAVKYGAYAVVFGDMGLDATLLKRHAHGDLPAARALARSHVVSLALNGDVLVKVFGVGDVVGSVVKLPGVLVGVLHQPEVYADAANAAMRERDAAGNKAMHAQASSTIGEPTGSGTDATDRGERVVDAHSASAQH</sequence>
<dbReference type="InterPro" id="IPR029058">
    <property type="entry name" value="AB_hydrolase_fold"/>
</dbReference>
<evidence type="ECO:0000313" key="3">
    <source>
        <dbReference type="Proteomes" id="UP001371218"/>
    </source>
</evidence>
<reference evidence="2 3" key="1">
    <citation type="submission" date="2024-04" db="EMBL/GenBank/DDBJ databases">
        <title>Novel species of the genus Ideonella isolated from streams.</title>
        <authorList>
            <person name="Lu H."/>
        </authorList>
    </citation>
    <scope>NUCLEOTIDE SEQUENCE [LARGE SCALE GENOMIC DNA]</scope>
    <source>
        <strain evidence="2 3">DXS29W</strain>
    </source>
</reference>
<evidence type="ECO:0000256" key="1">
    <source>
        <dbReference type="SAM" id="MobiDB-lite"/>
    </source>
</evidence>
<feature type="compositionally biased region" description="Polar residues" evidence="1">
    <location>
        <begin position="343"/>
        <end position="357"/>
    </location>
</feature>
<proteinExistence type="predicted"/>
<gene>
    <name evidence="2" type="ORF">AACH06_19855</name>
</gene>
<comment type="caution">
    <text evidence="2">The sequence shown here is derived from an EMBL/GenBank/DDBJ whole genome shotgun (WGS) entry which is preliminary data.</text>
</comment>
<evidence type="ECO:0000313" key="2">
    <source>
        <dbReference type="EMBL" id="MEK8033085.1"/>
    </source>
</evidence>
<keyword evidence="3" id="KW-1185">Reference proteome</keyword>
<protein>
    <recommendedName>
        <fullName evidence="4">Alpha/beta hydrolase</fullName>
    </recommendedName>
</protein>
<feature type="compositionally biased region" description="Low complexity" evidence="1">
    <location>
        <begin position="41"/>
        <end position="60"/>
    </location>
</feature>
<dbReference type="Proteomes" id="UP001371218">
    <property type="component" value="Unassembled WGS sequence"/>
</dbReference>
<dbReference type="SUPFAM" id="SSF53474">
    <property type="entry name" value="alpha/beta-Hydrolases"/>
    <property type="match status" value="1"/>
</dbReference>
<evidence type="ECO:0008006" key="4">
    <source>
        <dbReference type="Google" id="ProtNLM"/>
    </source>
</evidence>
<dbReference type="EMBL" id="JBBUTG010000014">
    <property type="protein sequence ID" value="MEK8033085.1"/>
    <property type="molecule type" value="Genomic_DNA"/>
</dbReference>
<feature type="region of interest" description="Disordered" evidence="1">
    <location>
        <begin position="334"/>
        <end position="360"/>
    </location>
</feature>
<name>A0ABU9BSY6_9BURK</name>
<accession>A0ABU9BSY6</accession>
<organism evidence="2 3">
    <name type="scientific">Ideonella lacteola</name>
    <dbReference type="NCBI Taxonomy" id="2984193"/>
    <lineage>
        <taxon>Bacteria</taxon>
        <taxon>Pseudomonadati</taxon>
        <taxon>Pseudomonadota</taxon>
        <taxon>Betaproteobacteria</taxon>
        <taxon>Burkholderiales</taxon>
        <taxon>Sphaerotilaceae</taxon>
        <taxon>Ideonella</taxon>
    </lineage>
</organism>
<feature type="region of interest" description="Disordered" evidence="1">
    <location>
        <begin position="41"/>
        <end position="108"/>
    </location>
</feature>